<dbReference type="PANTHER" id="PTHR11895">
    <property type="entry name" value="TRANSAMIDASE"/>
    <property type="match status" value="1"/>
</dbReference>
<evidence type="ECO:0000313" key="2">
    <source>
        <dbReference type="EMBL" id="MSU91206.1"/>
    </source>
</evidence>
<dbReference type="Proteomes" id="UP000474957">
    <property type="component" value="Unassembled WGS sequence"/>
</dbReference>
<dbReference type="PROSITE" id="PS00571">
    <property type="entry name" value="AMIDASES"/>
    <property type="match status" value="1"/>
</dbReference>
<evidence type="ECO:0000259" key="1">
    <source>
        <dbReference type="Pfam" id="PF01425"/>
    </source>
</evidence>
<feature type="domain" description="Amidase" evidence="1">
    <location>
        <begin position="28"/>
        <end position="425"/>
    </location>
</feature>
<dbReference type="RefSeq" id="WP_154448116.1">
    <property type="nucleotide sequence ID" value="NZ_WIND01000016.1"/>
</dbReference>
<dbReference type="Pfam" id="PF01425">
    <property type="entry name" value="Amidase"/>
    <property type="match status" value="1"/>
</dbReference>
<dbReference type="InterPro" id="IPR020556">
    <property type="entry name" value="Amidase_CS"/>
</dbReference>
<comment type="caution">
    <text evidence="2">The sequence shown here is derived from an EMBL/GenBank/DDBJ whole genome shotgun (WGS) entry which is preliminary data.</text>
</comment>
<dbReference type="InterPro" id="IPR036928">
    <property type="entry name" value="AS_sf"/>
</dbReference>
<sequence>MTAPDLTAPAADMGRAIAAGRLDPVELAEAMLTASAEHPDIYARTTPARARAEAEAAALRARAGTRRGPLDGVPISWKDLFDTAGTATEGGSAILRGRVPDRDARVLENATAQGLVCLGKTHMTELAFSGLGVNPVTATPPNRHDPSLAPGGSSSGAAASVGYGLAAAGIGSDTGGSVRAPSAWNDLVGFKTSVGSLPMRGVIPLCARFDTIGPLARTVEDAALLYAAMGNNRAPDLGGADPAGARFLVLDNPAVAPLDDAPQAAFEGALSRLSAAGATIGHATLAELEQAMTLTSLFPAEAWGTWGDAIRDRGASMHPPIRARFEAGQTIGAARFVADWQTLDRLRAGFAEATAGYDAVLLPTVAILPPRTADLLADDEEFTARNLETLRNTRVGNLMNLTGLTLPTGTRHCGLMLLCPPGHEARALRLGAAVEKSL</sequence>
<name>A0A6L5Z3T3_9RHOB</name>
<evidence type="ECO:0000313" key="3">
    <source>
        <dbReference type="Proteomes" id="UP000474957"/>
    </source>
</evidence>
<dbReference type="InterPro" id="IPR023631">
    <property type="entry name" value="Amidase_dom"/>
</dbReference>
<dbReference type="SUPFAM" id="SSF75304">
    <property type="entry name" value="Amidase signature (AS) enzymes"/>
    <property type="match status" value="1"/>
</dbReference>
<dbReference type="GO" id="GO:0003824">
    <property type="term" value="F:catalytic activity"/>
    <property type="evidence" value="ECO:0007669"/>
    <property type="project" value="InterPro"/>
</dbReference>
<keyword evidence="3" id="KW-1185">Reference proteome</keyword>
<dbReference type="Gene3D" id="3.90.1300.10">
    <property type="entry name" value="Amidase signature (AS) domain"/>
    <property type="match status" value="1"/>
</dbReference>
<organism evidence="2 3">
    <name type="scientific">Halovulum marinum</name>
    <dbReference type="NCBI Taxonomy" id="2662447"/>
    <lineage>
        <taxon>Bacteria</taxon>
        <taxon>Pseudomonadati</taxon>
        <taxon>Pseudomonadota</taxon>
        <taxon>Alphaproteobacteria</taxon>
        <taxon>Rhodobacterales</taxon>
        <taxon>Paracoccaceae</taxon>
        <taxon>Halovulum</taxon>
    </lineage>
</organism>
<dbReference type="EMBL" id="WIND01000016">
    <property type="protein sequence ID" value="MSU91206.1"/>
    <property type="molecule type" value="Genomic_DNA"/>
</dbReference>
<proteinExistence type="predicted"/>
<gene>
    <name evidence="2" type="ORF">GE300_16605</name>
</gene>
<protein>
    <submittedName>
        <fullName evidence="2">Amidase</fullName>
    </submittedName>
</protein>
<dbReference type="AlphaFoldDB" id="A0A6L5Z3T3"/>
<dbReference type="InterPro" id="IPR000120">
    <property type="entry name" value="Amidase"/>
</dbReference>
<reference evidence="2 3" key="1">
    <citation type="submission" date="2019-10" db="EMBL/GenBank/DDBJ databases">
        <title>Cognatihalovulum marinum gen. nov. sp. nov., a new member of the family Rhodobacteraceae isolated from deep seawater of the Northwest Indian Ocean.</title>
        <authorList>
            <person name="Ruan C."/>
            <person name="Wang J."/>
            <person name="Zheng X."/>
            <person name="Song L."/>
            <person name="Zhu Y."/>
            <person name="Huang Y."/>
            <person name="Lu Z."/>
            <person name="Du W."/>
            <person name="Huang L."/>
            <person name="Dai X."/>
        </authorList>
    </citation>
    <scope>NUCLEOTIDE SEQUENCE [LARGE SCALE GENOMIC DNA]</scope>
    <source>
        <strain evidence="2 3">2CG4</strain>
    </source>
</reference>
<accession>A0A6L5Z3T3</accession>
<dbReference type="PANTHER" id="PTHR11895:SF176">
    <property type="entry name" value="AMIDASE AMID-RELATED"/>
    <property type="match status" value="1"/>
</dbReference>